<dbReference type="EMBL" id="CP011058">
    <property type="protein sequence ID" value="AJY76771.1"/>
    <property type="molecule type" value="Genomic_DNA"/>
</dbReference>
<dbReference type="PATRIC" id="fig|1126833.4.peg.4862"/>
<dbReference type="InterPro" id="IPR043128">
    <property type="entry name" value="Rev_trsase/Diguanyl_cyclase"/>
</dbReference>
<dbReference type="AlphaFoldDB" id="A0A0D5NNC6"/>
<proteinExistence type="predicted"/>
<evidence type="ECO:0000313" key="2">
    <source>
        <dbReference type="Proteomes" id="UP000032633"/>
    </source>
</evidence>
<gene>
    <name evidence="1" type="ORF">VN24_22130</name>
</gene>
<keyword evidence="2" id="KW-1185">Reference proteome</keyword>
<name>A0A0D5NNC6_9BACL</name>
<dbReference type="Gene3D" id="3.30.70.270">
    <property type="match status" value="1"/>
</dbReference>
<evidence type="ECO:0008006" key="3">
    <source>
        <dbReference type="Google" id="ProtNLM"/>
    </source>
</evidence>
<dbReference type="HOGENOM" id="CLU_046979_3_0_9"/>
<reference evidence="2" key="2">
    <citation type="submission" date="2015-03" db="EMBL/GenBank/DDBJ databases">
        <title>Genome sequence of Paenibacillus beijingensis strain DSM 24997T.</title>
        <authorList>
            <person name="Kwak Y."/>
            <person name="Shin J.-H."/>
        </authorList>
    </citation>
    <scope>NUCLEOTIDE SEQUENCE [LARGE SCALE GENOMIC DNA]</scope>
    <source>
        <strain evidence="2">DSM 24997</strain>
    </source>
</reference>
<protein>
    <recommendedName>
        <fullName evidence="3">Transcriptional regulator</fullName>
    </recommendedName>
</protein>
<accession>A0A0D5NNC6</accession>
<dbReference type="Proteomes" id="UP000032633">
    <property type="component" value="Chromosome"/>
</dbReference>
<reference evidence="1 2" key="1">
    <citation type="journal article" date="2015" name="J. Biotechnol.">
        <title>Complete genome sequence of Paenibacillus beijingensis 7188(T) (=DSM 24997(T)), a novel rhizobacterium from jujube garden soil.</title>
        <authorList>
            <person name="Kwak Y."/>
            <person name="Shin J.H."/>
        </authorList>
    </citation>
    <scope>NUCLEOTIDE SEQUENCE [LARGE SCALE GENOMIC DNA]</scope>
    <source>
        <strain evidence="1 2">DSM 24997</strain>
    </source>
</reference>
<organism evidence="1 2">
    <name type="scientific">Paenibacillus beijingensis</name>
    <dbReference type="NCBI Taxonomy" id="1126833"/>
    <lineage>
        <taxon>Bacteria</taxon>
        <taxon>Bacillati</taxon>
        <taxon>Bacillota</taxon>
        <taxon>Bacilli</taxon>
        <taxon>Bacillales</taxon>
        <taxon>Paenibacillaceae</taxon>
        <taxon>Paenibacillus</taxon>
    </lineage>
</organism>
<dbReference type="STRING" id="1126833.VN24_22130"/>
<sequence>MVSKLQDIAEDYPQINIIAATFDNENQSESLLSEIANRIDIVVFSGPVPYMLAKDLVDQLNVPFFYVPYDELAILTMLMSLSVQEQKKLERFSIDVPDKRHVVEVFNEIRLPMNQVYMIDYEQEFDGDQLFEFHRDLYASGKIEYAVTSRFNVHRKLLKHGVPCYRLIPPHKSMRDVIDLVNLKCEALLLNVARFVVINIGKNKHNTQWITEDDEEINLRLYQDLTGFAKMLGGSITHKQGFISIYTDRKKLDHFTNDLTQFPFFEELKNDFTIDLSVGIGFGWSNHDAEKHAMIALQEASSQRGDHIYVVTENKEVKAPVYTPNRYLLKTDNKNLLKIADETNLSITTISKIKTFWDMTEKNSIHSEELANGLEITRRSAQRILRILADCNFAKIIGEEQPYKKGRPIPLYQILLETAEEKP</sequence>
<dbReference type="KEGG" id="pbj:VN24_22130"/>
<evidence type="ECO:0000313" key="1">
    <source>
        <dbReference type="EMBL" id="AJY76771.1"/>
    </source>
</evidence>